<dbReference type="OMA" id="IMASYII"/>
<evidence type="ECO:0000313" key="4">
    <source>
        <dbReference type="Proteomes" id="UP000005203"/>
    </source>
</evidence>
<evidence type="ECO:0000313" key="5">
    <source>
        <dbReference type="RefSeq" id="XP_003249778.1"/>
    </source>
</evidence>
<evidence type="ECO:0000313" key="3">
    <source>
        <dbReference type="EnsemblMetazoa" id="XP_003249778"/>
    </source>
</evidence>
<dbReference type="EnsemblMetazoa" id="XM_003249730">
    <property type="protein sequence ID" value="XP_003249778"/>
    <property type="gene ID" value="LOC100577810"/>
</dbReference>
<feature type="transmembrane region" description="Helical" evidence="2">
    <location>
        <begin position="72"/>
        <end position="93"/>
    </location>
</feature>
<gene>
    <name evidence="3" type="primary">100577810</name>
    <name evidence="5" type="synonym">LOC100577810</name>
</gene>
<feature type="transmembrane region" description="Helical" evidence="2">
    <location>
        <begin position="47"/>
        <end position="66"/>
    </location>
</feature>
<accession>A0A7M7LK47</accession>
<keyword evidence="4" id="KW-1185">Reference proteome</keyword>
<dbReference type="KEGG" id="ame:100577810"/>
<proteinExistence type="predicted"/>
<dbReference type="GeneID" id="100577810"/>
<accession>A0A8B6XWR5</accession>
<protein>
    <submittedName>
        <fullName evidence="5">Uncharacterized protein LOC100577810 isoform X1</fullName>
    </submittedName>
</protein>
<dbReference type="AlphaFoldDB" id="A0A7M7LK47"/>
<name>A0A7M7LK47_APIME</name>
<reference evidence="3" key="1">
    <citation type="submission" date="2021-01" db="UniProtKB">
        <authorList>
            <consortium name="EnsemblMetazoa"/>
        </authorList>
    </citation>
    <scope>IDENTIFICATION</scope>
    <source>
        <strain evidence="3">DH4</strain>
    </source>
</reference>
<sequence length="163" mass="17887">MPLAWCDQVGDKRDHEMTVSESGSTTEIVSINSARSSKEERRRTGRYVAGGAVLAIMLLAVHQALLRDASTIAGVCIPAIIMISYIVWILYSAHRDRRKALRFAAAMQLTEVISVPPRSNGEICRNGTSKDETRKSNGSKSVYNVRESSSRENPAFSSKDEAA</sequence>
<keyword evidence="2" id="KW-1133">Transmembrane helix</keyword>
<organism evidence="3">
    <name type="scientific">Apis mellifera</name>
    <name type="common">Honeybee</name>
    <dbReference type="NCBI Taxonomy" id="7460"/>
    <lineage>
        <taxon>Eukaryota</taxon>
        <taxon>Metazoa</taxon>
        <taxon>Ecdysozoa</taxon>
        <taxon>Arthropoda</taxon>
        <taxon>Hexapoda</taxon>
        <taxon>Insecta</taxon>
        <taxon>Pterygota</taxon>
        <taxon>Neoptera</taxon>
        <taxon>Endopterygota</taxon>
        <taxon>Hymenoptera</taxon>
        <taxon>Apocrita</taxon>
        <taxon>Aculeata</taxon>
        <taxon>Apoidea</taxon>
        <taxon>Anthophila</taxon>
        <taxon>Apidae</taxon>
        <taxon>Apis</taxon>
    </lineage>
</organism>
<dbReference type="OrthoDB" id="6737830at2759"/>
<dbReference type="RefSeq" id="XP_003249778.1">
    <property type="nucleotide sequence ID" value="XM_003249730.4"/>
</dbReference>
<reference evidence="5" key="2">
    <citation type="submission" date="2025-04" db="UniProtKB">
        <authorList>
            <consortium name="RefSeq"/>
        </authorList>
    </citation>
    <scope>IDENTIFICATION</scope>
    <source>
        <strain evidence="5">DH4</strain>
        <tissue evidence="5">Whole body</tissue>
    </source>
</reference>
<keyword evidence="2" id="KW-0472">Membrane</keyword>
<feature type="region of interest" description="Disordered" evidence="1">
    <location>
        <begin position="120"/>
        <end position="163"/>
    </location>
</feature>
<evidence type="ECO:0000256" key="2">
    <source>
        <dbReference type="SAM" id="Phobius"/>
    </source>
</evidence>
<evidence type="ECO:0000256" key="1">
    <source>
        <dbReference type="SAM" id="MobiDB-lite"/>
    </source>
</evidence>
<keyword evidence="2" id="KW-0812">Transmembrane</keyword>
<dbReference type="Proteomes" id="UP000005203">
    <property type="component" value="Linkage group LG3"/>
</dbReference>